<dbReference type="Proteomes" id="UP000607197">
    <property type="component" value="Unassembled WGS sequence"/>
</dbReference>
<reference evidence="1" key="1">
    <citation type="journal article" date="2014" name="Int. J. Syst. Evol. Microbiol.">
        <title>Complete genome sequence of Corynebacterium casei LMG S-19264T (=DSM 44701T), isolated from a smear-ripened cheese.</title>
        <authorList>
            <consortium name="US DOE Joint Genome Institute (JGI-PGF)"/>
            <person name="Walter F."/>
            <person name="Albersmeier A."/>
            <person name="Kalinowski J."/>
            <person name="Ruckert C."/>
        </authorList>
    </citation>
    <scope>NUCLEOTIDE SEQUENCE</scope>
    <source>
        <strain evidence="1">JCM 19596</strain>
    </source>
</reference>
<dbReference type="Pfam" id="PF24366">
    <property type="entry name" value="DUF7522"/>
    <property type="match status" value="1"/>
</dbReference>
<dbReference type="InterPro" id="IPR055944">
    <property type="entry name" value="DUF7522"/>
</dbReference>
<sequence length="135" mass="15500">MRESHRELHQFVTEHAGDAYRSMFSYEEDDWSALYIRNDVATERLRDTVADIIERTREARALVREEDYEELGEKTATTEVHESGVILHFPQGDQRGIIISLDREAARRLTAFVSQCATIIHSPATSTFEAQLTTD</sequence>
<name>A0A830FBL1_9EURY</name>
<organism evidence="1 2">
    <name type="scientific">Halocalculus aciditolerans</name>
    <dbReference type="NCBI Taxonomy" id="1383812"/>
    <lineage>
        <taxon>Archaea</taxon>
        <taxon>Methanobacteriati</taxon>
        <taxon>Methanobacteriota</taxon>
        <taxon>Stenosarchaea group</taxon>
        <taxon>Halobacteria</taxon>
        <taxon>Halobacteriales</taxon>
        <taxon>Halobacteriaceae</taxon>
        <taxon>Halocalculus</taxon>
    </lineage>
</organism>
<evidence type="ECO:0000313" key="2">
    <source>
        <dbReference type="Proteomes" id="UP000607197"/>
    </source>
</evidence>
<proteinExistence type="predicted"/>
<dbReference type="OrthoDB" id="199238at2157"/>
<accession>A0A830FBL1</accession>
<dbReference type="AlphaFoldDB" id="A0A830FBL1"/>
<protein>
    <submittedName>
        <fullName evidence="1">Uncharacterized protein</fullName>
    </submittedName>
</protein>
<evidence type="ECO:0000313" key="1">
    <source>
        <dbReference type="EMBL" id="GGL58808.1"/>
    </source>
</evidence>
<dbReference type="EMBL" id="BMPG01000002">
    <property type="protein sequence ID" value="GGL58808.1"/>
    <property type="molecule type" value="Genomic_DNA"/>
</dbReference>
<gene>
    <name evidence="1" type="ORF">GCM10009039_16310</name>
</gene>
<dbReference type="RefSeq" id="WP_188977774.1">
    <property type="nucleotide sequence ID" value="NZ_BMPG01000002.1"/>
</dbReference>
<keyword evidence="2" id="KW-1185">Reference proteome</keyword>
<reference evidence="1" key="2">
    <citation type="submission" date="2020-09" db="EMBL/GenBank/DDBJ databases">
        <authorList>
            <person name="Sun Q."/>
            <person name="Ohkuma M."/>
        </authorList>
    </citation>
    <scope>NUCLEOTIDE SEQUENCE</scope>
    <source>
        <strain evidence="1">JCM 19596</strain>
    </source>
</reference>
<comment type="caution">
    <text evidence="1">The sequence shown here is derived from an EMBL/GenBank/DDBJ whole genome shotgun (WGS) entry which is preliminary data.</text>
</comment>